<feature type="domain" description="VTT" evidence="2">
    <location>
        <begin position="72"/>
        <end position="176"/>
    </location>
</feature>
<dbReference type="InterPro" id="IPR051311">
    <property type="entry name" value="DedA_domain"/>
</dbReference>
<keyword evidence="1" id="KW-1133">Transmembrane helix</keyword>
<accession>U2FVL0</accession>
<evidence type="ECO:0000259" key="2">
    <source>
        <dbReference type="Pfam" id="PF09335"/>
    </source>
</evidence>
<dbReference type="GO" id="GO:0005886">
    <property type="term" value="C:plasma membrane"/>
    <property type="evidence" value="ECO:0007669"/>
    <property type="project" value="TreeGrafter"/>
</dbReference>
<feature type="transmembrane region" description="Helical" evidence="1">
    <location>
        <begin position="74"/>
        <end position="105"/>
    </location>
</feature>
<feature type="transmembrane region" description="Helical" evidence="1">
    <location>
        <begin position="125"/>
        <end position="143"/>
    </location>
</feature>
<dbReference type="Proteomes" id="UP000006242">
    <property type="component" value="Unassembled WGS sequence"/>
</dbReference>
<dbReference type="AlphaFoldDB" id="U2FVL0"/>
<comment type="caution">
    <text evidence="3">The sequence shown here is derived from an EMBL/GenBank/DDBJ whole genome shotgun (WGS) entry which is preliminary data.</text>
</comment>
<reference evidence="3 4" key="2">
    <citation type="journal article" date="2013" name="PLoS ONE">
        <title>INDIGO - INtegrated Data Warehouse of MIcrobial GenOmes with Examples from the Red Sea Extremophiles.</title>
        <authorList>
            <person name="Alam I."/>
            <person name="Antunes A."/>
            <person name="Kamau A.A."/>
            <person name="Ba Alawi W."/>
            <person name="Kalkatawi M."/>
            <person name="Stingl U."/>
            <person name="Bajic V.B."/>
        </authorList>
    </citation>
    <scope>NUCLEOTIDE SEQUENCE [LARGE SCALE GENOMIC DNA]</scope>
    <source>
        <strain evidence="3 4">E1L3A</strain>
    </source>
</reference>
<dbReference type="eggNOG" id="COG1238">
    <property type="taxonomic scope" value="Bacteria"/>
</dbReference>
<dbReference type="PANTHER" id="PTHR42709:SF11">
    <property type="entry name" value="DEDA FAMILY PROTEIN"/>
    <property type="match status" value="1"/>
</dbReference>
<evidence type="ECO:0000313" key="4">
    <source>
        <dbReference type="Proteomes" id="UP000006242"/>
    </source>
</evidence>
<feature type="transmembrane region" description="Helical" evidence="1">
    <location>
        <begin position="193"/>
        <end position="211"/>
    </location>
</feature>
<gene>
    <name evidence="3" type="ORF">SSPSH_001119</name>
</gene>
<name>U2FVL0_9GAMM</name>
<dbReference type="PANTHER" id="PTHR42709">
    <property type="entry name" value="ALKALINE PHOSPHATASE LIKE PROTEIN"/>
    <property type="match status" value="1"/>
</dbReference>
<evidence type="ECO:0000313" key="3">
    <source>
        <dbReference type="EMBL" id="ERJ19944.1"/>
    </source>
</evidence>
<feature type="transmembrane region" description="Helical" evidence="1">
    <location>
        <begin position="150"/>
        <end position="173"/>
    </location>
</feature>
<dbReference type="EMBL" id="AFNV02000006">
    <property type="protein sequence ID" value="ERJ19944.1"/>
    <property type="molecule type" value="Genomic_DNA"/>
</dbReference>
<sequence length="212" mass="23404">MRCVERPASGFVCSGGGARSLMFRRLYDWVVRASGHRRAPSLLALLAFSESSFFPIPPDVMLAPMTLARPERAWWFAAITTVASVVGGMLGYWIGALFLDALLPWLKELGYYSAYTTARDWFETYGFWAVLLAGVSPIPYKVFTVAAGAVAMPFLPFMAGSIVGRGVRFFLVAGLVRSLGPVFEQRLLKYIDWIGWAIVAVIVVVIAVLQLR</sequence>
<reference evidence="3 4" key="1">
    <citation type="journal article" date="2011" name="J. Bacteriol.">
        <title>Genome sequence of Salinisphaera shabanensis, a gammaproteobacterium from the harsh, variable environment of the brine-seawater interface of the Shaban Deep in the Red Sea.</title>
        <authorList>
            <person name="Antunes A."/>
            <person name="Alam I."/>
            <person name="Bajic V.B."/>
            <person name="Stingl U."/>
        </authorList>
    </citation>
    <scope>NUCLEOTIDE SEQUENCE [LARGE SCALE GENOMIC DNA]</scope>
    <source>
        <strain evidence="3 4">E1L3A</strain>
    </source>
</reference>
<dbReference type="Pfam" id="PF09335">
    <property type="entry name" value="VTT_dom"/>
    <property type="match status" value="1"/>
</dbReference>
<dbReference type="STRING" id="1033802.SSPSH_001119"/>
<keyword evidence="4" id="KW-1185">Reference proteome</keyword>
<proteinExistence type="predicted"/>
<protein>
    <submittedName>
        <fullName evidence="3">DedA family protein</fullName>
    </submittedName>
</protein>
<evidence type="ECO:0000256" key="1">
    <source>
        <dbReference type="SAM" id="Phobius"/>
    </source>
</evidence>
<dbReference type="InterPro" id="IPR032816">
    <property type="entry name" value="VTT_dom"/>
</dbReference>
<organism evidence="3 4">
    <name type="scientific">Salinisphaera shabanensis E1L3A</name>
    <dbReference type="NCBI Taxonomy" id="1033802"/>
    <lineage>
        <taxon>Bacteria</taxon>
        <taxon>Pseudomonadati</taxon>
        <taxon>Pseudomonadota</taxon>
        <taxon>Gammaproteobacteria</taxon>
        <taxon>Salinisphaerales</taxon>
        <taxon>Salinisphaeraceae</taxon>
        <taxon>Salinisphaera</taxon>
    </lineage>
</organism>
<keyword evidence="1" id="KW-0812">Transmembrane</keyword>
<keyword evidence="1" id="KW-0472">Membrane</keyword>